<gene>
    <name evidence="1" type="ORF">F4820DRAFT_90852</name>
</gene>
<dbReference type="Proteomes" id="UP001497700">
    <property type="component" value="Unassembled WGS sequence"/>
</dbReference>
<keyword evidence="2" id="KW-1185">Reference proteome</keyword>
<dbReference type="EMBL" id="MU393435">
    <property type="protein sequence ID" value="KAI4868875.1"/>
    <property type="molecule type" value="Genomic_DNA"/>
</dbReference>
<sequence>MHQILFERPENMPPTSYGGFPPRWKVFPMPKPGFTPASTVEMRKRLNKLLRGTVFGFHSDQTGYQLDMIHAHSIWCSEIDFPLVCFNIGIIRPLFEAKTSPAEKAACLLNLCITMYHELMHSLWQSRVREFCVSAGIAHHDRRRWPDWALNEPRFETRYGYELKEELGWSMESVLFGGGPNEVTPNRLMRQTISGDPPERTGLIHMISINNHQQMWDIRIKDYERIAGKLPFTHYVGDHIPIWWTSAMLSERYWKDTIPKSMAKDGFLRPTLGLKYDFYLSERGDEYFPARPISQYEFDKEREAAVASQQSRRVIEQRWEARKQQMKQLRPWYDDEYRKWKMTPWSWVKDRRVVEAFKRAHIAKDAISCRNLLDYFDTYIPTVMYNQLEPRMRDSNPLWYFAAMGALMEASMQYVKTDLPVPDGRPNFTVVKVLFTSRVQGKRSFINKCIEDGPATDKMERSPSKTLSWFELLFGNVNILPIPTRWVKSMILTAREVRSAREVDPDGWCPFPFVIPPYDPNNWTIMKKGGDIYNFDSYVPALPADQFATARETIRLAIGLGARSPDIDFARLDISGIRLAIRQTFAALDITFYPREPLAAPDPPQEGGLQVPEVPVKDIEVPRKEEIKTVRKKIQDAIQLIGSTKIGSPIYHSDPLVVGLMEAHRLSRQFESENPVPPDRPGASEEETTFRIMVRAIRHLFVMAGLALDAAVTGEDIKDLAVFPFGYFDESTPPGGGGKGPPGGGNPRGGGGSRGNGGGGGGGRGGRGGQAGQGGRGGAVLIVVVIAVVVAAVLPVHLLAVAAVVAASLVLRVVAVLLSAVVAAAPAIQVVPVLQVVAPPSVVVVAPLTPLPVLLPLLPPVLRASLRGARGTSRSEKSQIIEVCMTLGSWNQTARLGSTSIISQIS</sequence>
<name>A0ACB9ZCF8_9PEZI</name>
<proteinExistence type="predicted"/>
<comment type="caution">
    <text evidence="1">The sequence shown here is derived from an EMBL/GenBank/DDBJ whole genome shotgun (WGS) entry which is preliminary data.</text>
</comment>
<protein>
    <submittedName>
        <fullName evidence="1">Uncharacterized protein</fullName>
    </submittedName>
</protein>
<evidence type="ECO:0000313" key="1">
    <source>
        <dbReference type="EMBL" id="KAI4868875.1"/>
    </source>
</evidence>
<accession>A0ACB9ZCF8</accession>
<organism evidence="1 2">
    <name type="scientific">Hypoxylon rubiginosum</name>
    <dbReference type="NCBI Taxonomy" id="110542"/>
    <lineage>
        <taxon>Eukaryota</taxon>
        <taxon>Fungi</taxon>
        <taxon>Dikarya</taxon>
        <taxon>Ascomycota</taxon>
        <taxon>Pezizomycotina</taxon>
        <taxon>Sordariomycetes</taxon>
        <taxon>Xylariomycetidae</taxon>
        <taxon>Xylariales</taxon>
        <taxon>Hypoxylaceae</taxon>
        <taxon>Hypoxylon</taxon>
    </lineage>
</organism>
<reference evidence="1 2" key="1">
    <citation type="journal article" date="2022" name="New Phytol.">
        <title>Ecological generalism drives hyperdiversity of secondary metabolite gene clusters in xylarialean endophytes.</title>
        <authorList>
            <person name="Franco M.E.E."/>
            <person name="Wisecaver J.H."/>
            <person name="Arnold A.E."/>
            <person name="Ju Y.M."/>
            <person name="Slot J.C."/>
            <person name="Ahrendt S."/>
            <person name="Moore L.P."/>
            <person name="Eastman K.E."/>
            <person name="Scott K."/>
            <person name="Konkel Z."/>
            <person name="Mondo S.J."/>
            <person name="Kuo A."/>
            <person name="Hayes R.D."/>
            <person name="Haridas S."/>
            <person name="Andreopoulos B."/>
            <person name="Riley R."/>
            <person name="LaButti K."/>
            <person name="Pangilinan J."/>
            <person name="Lipzen A."/>
            <person name="Amirebrahimi M."/>
            <person name="Yan J."/>
            <person name="Adam C."/>
            <person name="Keymanesh K."/>
            <person name="Ng V."/>
            <person name="Louie K."/>
            <person name="Northen T."/>
            <person name="Drula E."/>
            <person name="Henrissat B."/>
            <person name="Hsieh H.M."/>
            <person name="Youens-Clark K."/>
            <person name="Lutzoni F."/>
            <person name="Miadlikowska J."/>
            <person name="Eastwood D.C."/>
            <person name="Hamelin R.C."/>
            <person name="Grigoriev I.V."/>
            <person name="U'Ren J.M."/>
        </authorList>
    </citation>
    <scope>NUCLEOTIDE SEQUENCE [LARGE SCALE GENOMIC DNA]</scope>
    <source>
        <strain evidence="1 2">CBS 119005</strain>
    </source>
</reference>
<evidence type="ECO:0000313" key="2">
    <source>
        <dbReference type="Proteomes" id="UP001497700"/>
    </source>
</evidence>